<dbReference type="Proteomes" id="UP001153076">
    <property type="component" value="Unassembled WGS sequence"/>
</dbReference>
<evidence type="ECO:0000313" key="7">
    <source>
        <dbReference type="EMBL" id="KAJ8430647.1"/>
    </source>
</evidence>
<name>A0A9Q1Q657_9CARY</name>
<keyword evidence="8" id="KW-1185">Reference proteome</keyword>
<comment type="subcellular location">
    <subcellularLocation>
        <location evidence="1 4">Nucleus</location>
    </subcellularLocation>
</comment>
<feature type="domain" description="Ethylene-responsive binding factor-associated repression" evidence="6">
    <location>
        <begin position="8"/>
        <end position="42"/>
    </location>
</feature>
<dbReference type="InterPro" id="IPR032310">
    <property type="entry name" value="NLS_NINJA_AFP-like"/>
</dbReference>
<comment type="function">
    <text evidence="4">Acts as a negative regulator of abscisic acid (ABA) response.</text>
</comment>
<dbReference type="EMBL" id="JAKOGI010000775">
    <property type="protein sequence ID" value="KAJ8430647.1"/>
    <property type="molecule type" value="Genomic_DNA"/>
</dbReference>
<gene>
    <name evidence="7" type="ORF">Cgig2_025660</name>
</gene>
<dbReference type="InterPro" id="IPR031307">
    <property type="entry name" value="Ninja_fam"/>
</dbReference>
<evidence type="ECO:0000256" key="3">
    <source>
        <dbReference type="ARBA" id="ARBA00023242"/>
    </source>
</evidence>
<evidence type="ECO:0000313" key="8">
    <source>
        <dbReference type="Proteomes" id="UP001153076"/>
    </source>
</evidence>
<evidence type="ECO:0000256" key="5">
    <source>
        <dbReference type="SAM" id="MobiDB-lite"/>
    </source>
</evidence>
<proteinExistence type="inferred from homology"/>
<feature type="compositionally biased region" description="Basic and acidic residues" evidence="5">
    <location>
        <begin position="91"/>
        <end position="102"/>
    </location>
</feature>
<feature type="region of interest" description="Disordered" evidence="5">
    <location>
        <begin position="145"/>
        <end position="173"/>
    </location>
</feature>
<keyword evidence="3 4" id="KW-0539">Nucleus</keyword>
<comment type="caution">
    <text evidence="7">The sequence shown here is derived from an EMBL/GenBank/DDBJ whole genome shotgun (WGS) entry which is preliminary data.</text>
</comment>
<dbReference type="InterPro" id="IPR012463">
    <property type="entry name" value="Ninja_motif"/>
</dbReference>
<organism evidence="7 8">
    <name type="scientific">Carnegiea gigantea</name>
    <dbReference type="NCBI Taxonomy" id="171969"/>
    <lineage>
        <taxon>Eukaryota</taxon>
        <taxon>Viridiplantae</taxon>
        <taxon>Streptophyta</taxon>
        <taxon>Embryophyta</taxon>
        <taxon>Tracheophyta</taxon>
        <taxon>Spermatophyta</taxon>
        <taxon>Magnoliopsida</taxon>
        <taxon>eudicotyledons</taxon>
        <taxon>Gunneridae</taxon>
        <taxon>Pentapetalae</taxon>
        <taxon>Caryophyllales</taxon>
        <taxon>Cactineae</taxon>
        <taxon>Cactaceae</taxon>
        <taxon>Cactoideae</taxon>
        <taxon>Echinocereeae</taxon>
        <taxon>Carnegiea</taxon>
    </lineage>
</organism>
<evidence type="ECO:0000256" key="1">
    <source>
        <dbReference type="ARBA" id="ARBA00004123"/>
    </source>
</evidence>
<dbReference type="GO" id="GO:0007165">
    <property type="term" value="P:signal transduction"/>
    <property type="evidence" value="ECO:0007669"/>
    <property type="project" value="InterPro"/>
</dbReference>
<evidence type="ECO:0000256" key="4">
    <source>
        <dbReference type="RuleBase" id="RU369029"/>
    </source>
</evidence>
<dbReference type="PANTHER" id="PTHR31413:SF31">
    <property type="entry name" value="NINJA-FAMILY PROTEIN AFP3"/>
    <property type="match status" value="1"/>
</dbReference>
<feature type="region of interest" description="Disordered" evidence="5">
    <location>
        <begin position="83"/>
        <end position="102"/>
    </location>
</feature>
<dbReference type="GO" id="GO:0045892">
    <property type="term" value="P:negative regulation of DNA-templated transcription"/>
    <property type="evidence" value="ECO:0007669"/>
    <property type="project" value="TreeGrafter"/>
</dbReference>
<sequence length="288" mass="31310">MAETPTNNNEEIELSLGLSLNGRFGVDPRSSKNNLTRSASSSVSNFLEISSCTPLTRTCSLPVDAEEETRKRKEMQMLRRLEAKRKRLEKQRRENGLGDKLENNGKLDFLVNGVNSKLGFSGHGFEPKSGLRNGFVGNADNGSGSGGVGGAYPPPLSQGSSASSSGTSEFESQTPPPVFLRSLFVAYGSSLSGIRVITTSIRYRSFCDPSFRDPRIGSWTCVMDSVCTERMNKAQTLKALRAFNPSPSRMSRTGHLSGETKRLRKTASADMAVNATLKTIDHFRTAVS</sequence>
<comment type="similarity">
    <text evidence="2 4">Belongs to the Ninja family.</text>
</comment>
<reference evidence="7" key="1">
    <citation type="submission" date="2022-04" db="EMBL/GenBank/DDBJ databases">
        <title>Carnegiea gigantea Genome sequencing and assembly v2.</title>
        <authorList>
            <person name="Copetti D."/>
            <person name="Sanderson M.J."/>
            <person name="Burquez A."/>
            <person name="Wojciechowski M.F."/>
        </authorList>
    </citation>
    <scope>NUCLEOTIDE SEQUENCE</scope>
    <source>
        <strain evidence="7">SGP5-SGP5p</strain>
        <tissue evidence="7">Aerial part</tissue>
    </source>
</reference>
<feature type="compositionally biased region" description="Low complexity" evidence="5">
    <location>
        <begin position="157"/>
        <end position="173"/>
    </location>
</feature>
<dbReference type="PANTHER" id="PTHR31413">
    <property type="entry name" value="AFP HOMOLOG 2"/>
    <property type="match status" value="1"/>
</dbReference>
<evidence type="ECO:0000256" key="2">
    <source>
        <dbReference type="ARBA" id="ARBA00006081"/>
    </source>
</evidence>
<dbReference type="Pfam" id="PF16136">
    <property type="entry name" value="NLS_NINJA_AFP"/>
    <property type="match status" value="1"/>
</dbReference>
<evidence type="ECO:0000259" key="6">
    <source>
        <dbReference type="Pfam" id="PF07897"/>
    </source>
</evidence>
<protein>
    <recommendedName>
        <fullName evidence="4">Ninja-family protein</fullName>
    </recommendedName>
    <alternativeName>
        <fullName evidence="4">ABI-binding protein</fullName>
    </alternativeName>
</protein>
<dbReference type="OrthoDB" id="667358at2759"/>
<accession>A0A9Q1Q657</accession>
<dbReference type="GO" id="GO:0005634">
    <property type="term" value="C:nucleus"/>
    <property type="evidence" value="ECO:0007669"/>
    <property type="project" value="UniProtKB-SubCell"/>
</dbReference>
<dbReference type="Pfam" id="PF07897">
    <property type="entry name" value="EAR"/>
    <property type="match status" value="1"/>
</dbReference>
<dbReference type="AlphaFoldDB" id="A0A9Q1Q657"/>